<evidence type="ECO:0000313" key="2">
    <source>
        <dbReference type="Proteomes" id="UP001183420"/>
    </source>
</evidence>
<dbReference type="EMBL" id="JAVREM010000072">
    <property type="protein sequence ID" value="MDT0322756.1"/>
    <property type="molecule type" value="Genomic_DNA"/>
</dbReference>
<keyword evidence="1" id="KW-0489">Methyltransferase</keyword>
<evidence type="ECO:0000313" key="1">
    <source>
        <dbReference type="EMBL" id="MDT0322756.1"/>
    </source>
</evidence>
<sequence length="264" mass="28902">MADIDLRTDQPHSARMYDYLLGGKDHYEVDGEAAEKALSSFPMLRTAARENRKFLGRAVRHLVREAGVRQFLDLGSGLPTAENVHQVAQAEDPDARVLYVDNDPIVLVHGSALLAKDARTAVIQGDIRDPRAILENEKTRALIDFDQPVGVLAVAVLHFVGDDEDPAGIVRTLREAVPAGSHFILSHATADIAPEAAMGVQHAYRAQGVPLTLRTRERFAEFFDGMELVDPGIQVVSDWRATVPEAERPSHADVSWYGGIGRLA</sequence>
<dbReference type="Proteomes" id="UP001183420">
    <property type="component" value="Unassembled WGS sequence"/>
</dbReference>
<gene>
    <name evidence="1" type="ORF">RNC47_31035</name>
</gene>
<dbReference type="GO" id="GO:0032259">
    <property type="term" value="P:methylation"/>
    <property type="evidence" value="ECO:0007669"/>
    <property type="project" value="UniProtKB-KW"/>
</dbReference>
<proteinExistence type="predicted"/>
<dbReference type="GO" id="GO:0008168">
    <property type="term" value="F:methyltransferase activity"/>
    <property type="evidence" value="ECO:0007669"/>
    <property type="project" value="UniProtKB-KW"/>
</dbReference>
<accession>A0ABU2LYU8</accession>
<dbReference type="Pfam" id="PF04672">
    <property type="entry name" value="Methyltransf_19"/>
    <property type="match status" value="1"/>
</dbReference>
<dbReference type="Gene3D" id="3.40.50.150">
    <property type="entry name" value="Vaccinia Virus protein VP39"/>
    <property type="match status" value="1"/>
</dbReference>
<comment type="caution">
    <text evidence="1">The sequence shown here is derived from an EMBL/GenBank/DDBJ whole genome shotgun (WGS) entry which is preliminary data.</text>
</comment>
<dbReference type="SUPFAM" id="SSF53335">
    <property type="entry name" value="S-adenosyl-L-methionine-dependent methyltransferases"/>
    <property type="match status" value="1"/>
</dbReference>
<name>A0ABU2LYU8_9ACTN</name>
<dbReference type="InterPro" id="IPR006764">
    <property type="entry name" value="SAM_dep_MeTrfase_SAV2177_type"/>
</dbReference>
<keyword evidence="1" id="KW-0808">Transferase</keyword>
<protein>
    <submittedName>
        <fullName evidence="1">SAM-dependent methyltransferase</fullName>
        <ecNumber evidence="1">2.1.1.-</ecNumber>
    </submittedName>
</protein>
<dbReference type="RefSeq" id="WP_311603553.1">
    <property type="nucleotide sequence ID" value="NZ_JAVREM010000072.1"/>
</dbReference>
<keyword evidence="2" id="KW-1185">Reference proteome</keyword>
<dbReference type="EC" id="2.1.1.-" evidence="1"/>
<reference evidence="2" key="1">
    <citation type="submission" date="2023-07" db="EMBL/GenBank/DDBJ databases">
        <title>30 novel species of actinomycetes from the DSMZ collection.</title>
        <authorList>
            <person name="Nouioui I."/>
        </authorList>
    </citation>
    <scope>NUCLEOTIDE SEQUENCE [LARGE SCALE GENOMIC DNA]</scope>
    <source>
        <strain evidence="2">DSM 44918</strain>
    </source>
</reference>
<organism evidence="1 2">
    <name type="scientific">Streptomyces millisiae</name>
    <dbReference type="NCBI Taxonomy" id="3075542"/>
    <lineage>
        <taxon>Bacteria</taxon>
        <taxon>Bacillati</taxon>
        <taxon>Actinomycetota</taxon>
        <taxon>Actinomycetes</taxon>
        <taxon>Kitasatosporales</taxon>
        <taxon>Streptomycetaceae</taxon>
        <taxon>Streptomyces</taxon>
    </lineage>
</organism>
<dbReference type="PIRSF" id="PIRSF017393">
    <property type="entry name" value="MTase_SAV2177"/>
    <property type="match status" value="1"/>
</dbReference>
<dbReference type="InterPro" id="IPR029063">
    <property type="entry name" value="SAM-dependent_MTases_sf"/>
</dbReference>